<protein>
    <recommendedName>
        <fullName evidence="3">Asp23/Gls24 family envelope stress response protein</fullName>
    </recommendedName>
</protein>
<evidence type="ECO:0008006" key="3">
    <source>
        <dbReference type="Google" id="ProtNLM"/>
    </source>
</evidence>
<name>A0A1I5RZ41_9PSEU</name>
<evidence type="ECO:0000313" key="1">
    <source>
        <dbReference type="EMBL" id="SFP63687.1"/>
    </source>
</evidence>
<organism evidence="1 2">
    <name type="scientific">Amycolatopsis rubida</name>
    <dbReference type="NCBI Taxonomy" id="112413"/>
    <lineage>
        <taxon>Bacteria</taxon>
        <taxon>Bacillati</taxon>
        <taxon>Actinomycetota</taxon>
        <taxon>Actinomycetes</taxon>
        <taxon>Pseudonocardiales</taxon>
        <taxon>Pseudonocardiaceae</taxon>
        <taxon>Amycolatopsis</taxon>
    </lineage>
</organism>
<reference evidence="1 2" key="1">
    <citation type="submission" date="2016-10" db="EMBL/GenBank/DDBJ databases">
        <authorList>
            <person name="de Groot N.N."/>
        </authorList>
    </citation>
    <scope>NUCLEOTIDE SEQUENCE [LARGE SCALE GENOMIC DNA]</scope>
    <source>
        <strain evidence="1 2">DSM 44637</strain>
    </source>
</reference>
<proteinExistence type="predicted"/>
<dbReference type="AlphaFoldDB" id="A0A1I5RZ41"/>
<dbReference type="EMBL" id="FOWC01000006">
    <property type="protein sequence ID" value="SFP63687.1"/>
    <property type="molecule type" value="Genomic_DNA"/>
</dbReference>
<dbReference type="RefSeq" id="WP_067592097.1">
    <property type="nucleotide sequence ID" value="NZ_FOWC01000006.1"/>
</dbReference>
<dbReference type="Proteomes" id="UP000199137">
    <property type="component" value="Unassembled WGS sequence"/>
</dbReference>
<dbReference type="OrthoDB" id="5195799at2"/>
<accession>A0A1I5RZ41</accession>
<evidence type="ECO:0000313" key="2">
    <source>
        <dbReference type="Proteomes" id="UP000199137"/>
    </source>
</evidence>
<sequence>MNPLDEARRIAAAVRELPEVADVHSGEFGRVATLGPGGRAGGVRVTEEDVTVGVTVRAPFSAGAVAAAVRAAVASPGRPVHVLIADVEVPAAVETAPENRKETVS</sequence>
<gene>
    <name evidence="1" type="ORF">SAMN05421854_106120</name>
</gene>
<dbReference type="STRING" id="112413.SAMN05421854_106120"/>